<accession>A0AAW0BSZ0</accession>
<reference evidence="2 3" key="1">
    <citation type="journal article" date="2024" name="J Genomics">
        <title>Draft genome sequencing and assembly of Favolaschia claudopus CIRM-BRFM 2984 isolated from oak limbs.</title>
        <authorList>
            <person name="Navarro D."/>
            <person name="Drula E."/>
            <person name="Chaduli D."/>
            <person name="Cazenave R."/>
            <person name="Ahrendt S."/>
            <person name="Wang J."/>
            <person name="Lipzen A."/>
            <person name="Daum C."/>
            <person name="Barry K."/>
            <person name="Grigoriev I.V."/>
            <person name="Favel A."/>
            <person name="Rosso M.N."/>
            <person name="Martin F."/>
        </authorList>
    </citation>
    <scope>NUCLEOTIDE SEQUENCE [LARGE SCALE GENOMIC DNA]</scope>
    <source>
        <strain evidence="2 3">CIRM-BRFM 2984</strain>
    </source>
</reference>
<feature type="region of interest" description="Disordered" evidence="1">
    <location>
        <begin position="158"/>
        <end position="192"/>
    </location>
</feature>
<dbReference type="AlphaFoldDB" id="A0AAW0BSZ0"/>
<evidence type="ECO:0000313" key="2">
    <source>
        <dbReference type="EMBL" id="KAK7029236.1"/>
    </source>
</evidence>
<keyword evidence="3" id="KW-1185">Reference proteome</keyword>
<dbReference type="Proteomes" id="UP001362999">
    <property type="component" value="Unassembled WGS sequence"/>
</dbReference>
<feature type="region of interest" description="Disordered" evidence="1">
    <location>
        <begin position="393"/>
        <end position="418"/>
    </location>
</feature>
<sequence>MASNFHPPGDVHAYADLTPYEPSRHRCQRPSCNKLLPPGVELYMLHDKQHTADGFGVCPDCKEHYENKGSGIAHKKRTDTDKTVRMVSRTEAGPSQRQGKAISSTCKSYVYVSRGRHPAPLSSGSVAQIQQANAHANRGGRAVSGPIQSIGAYPQYGSYGSGSMPPPPVPSHRLPDVRIPGNGGPNSSVLASLAPPAPSSGYGYTERHASYLETRAHVQQLAYAHGSDHRITLELRGVIRKPGRVTADIIADMFCVVDKIKASVGALDILNLAWTRLSPKWFTHTNNFPLSSTDCQLFTKDWVEIVPRTPDVNVIADRFYKPNAKSPHQPHFKTAKMLINLCIPFDIYQRWEEYDAQQQIDQFSDKDSDSKSVESEDQSARQYFRRWSFGRWEEEEQGPEPRELWLGPQELKQEEERE</sequence>
<comment type="caution">
    <text evidence="2">The sequence shown here is derived from an EMBL/GenBank/DDBJ whole genome shotgun (WGS) entry which is preliminary data.</text>
</comment>
<evidence type="ECO:0000256" key="1">
    <source>
        <dbReference type="SAM" id="MobiDB-lite"/>
    </source>
</evidence>
<evidence type="ECO:0000313" key="3">
    <source>
        <dbReference type="Proteomes" id="UP001362999"/>
    </source>
</evidence>
<evidence type="ECO:0008006" key="4">
    <source>
        <dbReference type="Google" id="ProtNLM"/>
    </source>
</evidence>
<name>A0AAW0BSZ0_9AGAR</name>
<proteinExistence type="predicted"/>
<dbReference type="EMBL" id="JAWWNJ010000027">
    <property type="protein sequence ID" value="KAK7029236.1"/>
    <property type="molecule type" value="Genomic_DNA"/>
</dbReference>
<protein>
    <recommendedName>
        <fullName evidence="4">C2H2-type domain-containing protein</fullName>
    </recommendedName>
</protein>
<gene>
    <name evidence="2" type="ORF">R3P38DRAFT_3189540</name>
</gene>
<organism evidence="2 3">
    <name type="scientific">Favolaschia claudopus</name>
    <dbReference type="NCBI Taxonomy" id="2862362"/>
    <lineage>
        <taxon>Eukaryota</taxon>
        <taxon>Fungi</taxon>
        <taxon>Dikarya</taxon>
        <taxon>Basidiomycota</taxon>
        <taxon>Agaricomycotina</taxon>
        <taxon>Agaricomycetes</taxon>
        <taxon>Agaricomycetidae</taxon>
        <taxon>Agaricales</taxon>
        <taxon>Marasmiineae</taxon>
        <taxon>Mycenaceae</taxon>
        <taxon>Favolaschia</taxon>
    </lineage>
</organism>